<accession>A0A843WPI1</accession>
<reference evidence="10" key="1">
    <citation type="submission" date="2017-07" db="EMBL/GenBank/DDBJ databases">
        <title>Taro Niue Genome Assembly and Annotation.</title>
        <authorList>
            <person name="Atibalentja N."/>
            <person name="Keating K."/>
            <person name="Fields C.J."/>
        </authorList>
    </citation>
    <scope>NUCLEOTIDE SEQUENCE</scope>
    <source>
        <strain evidence="10">Niue_2</strain>
        <tissue evidence="10">Leaf</tissue>
    </source>
</reference>
<evidence type="ECO:0000256" key="4">
    <source>
        <dbReference type="ARBA" id="ARBA00022603"/>
    </source>
</evidence>
<evidence type="ECO:0000256" key="2">
    <source>
        <dbReference type="ARBA" id="ARBA00004286"/>
    </source>
</evidence>
<name>A0A843WPI1_COLES</name>
<keyword evidence="11" id="KW-1185">Reference proteome</keyword>
<keyword evidence="7" id="KW-0539">Nucleus</keyword>
<protein>
    <recommendedName>
        <fullName evidence="9">AWS domain-containing protein</fullName>
    </recommendedName>
</protein>
<keyword evidence="3" id="KW-0158">Chromosome</keyword>
<feature type="non-terminal residue" evidence="10">
    <location>
        <position position="271"/>
    </location>
</feature>
<feature type="region of interest" description="Disordered" evidence="8">
    <location>
        <begin position="245"/>
        <end position="271"/>
    </location>
</feature>
<dbReference type="SUPFAM" id="SSF82199">
    <property type="entry name" value="SET domain"/>
    <property type="match status" value="1"/>
</dbReference>
<feature type="domain" description="AWS" evidence="9">
    <location>
        <begin position="176"/>
        <end position="227"/>
    </location>
</feature>
<keyword evidence="6" id="KW-0949">S-adenosyl-L-methionine</keyword>
<dbReference type="InterPro" id="IPR046341">
    <property type="entry name" value="SET_dom_sf"/>
</dbReference>
<feature type="compositionally biased region" description="Pro residues" evidence="8">
    <location>
        <begin position="10"/>
        <end position="19"/>
    </location>
</feature>
<comment type="caution">
    <text evidence="10">The sequence shown here is derived from an EMBL/GenBank/DDBJ whole genome shotgun (WGS) entry which is preliminary data.</text>
</comment>
<dbReference type="GO" id="GO:0005634">
    <property type="term" value="C:nucleus"/>
    <property type="evidence" value="ECO:0007669"/>
    <property type="project" value="UniProtKB-SubCell"/>
</dbReference>
<evidence type="ECO:0000256" key="6">
    <source>
        <dbReference type="ARBA" id="ARBA00022691"/>
    </source>
</evidence>
<dbReference type="InterPro" id="IPR050777">
    <property type="entry name" value="SET2_Histone-Lys_MeTrsfase"/>
</dbReference>
<organism evidence="10 11">
    <name type="scientific">Colocasia esculenta</name>
    <name type="common">Wild taro</name>
    <name type="synonym">Arum esculentum</name>
    <dbReference type="NCBI Taxonomy" id="4460"/>
    <lineage>
        <taxon>Eukaryota</taxon>
        <taxon>Viridiplantae</taxon>
        <taxon>Streptophyta</taxon>
        <taxon>Embryophyta</taxon>
        <taxon>Tracheophyta</taxon>
        <taxon>Spermatophyta</taxon>
        <taxon>Magnoliopsida</taxon>
        <taxon>Liliopsida</taxon>
        <taxon>Araceae</taxon>
        <taxon>Aroideae</taxon>
        <taxon>Colocasieae</taxon>
        <taxon>Colocasia</taxon>
    </lineage>
</organism>
<evidence type="ECO:0000256" key="7">
    <source>
        <dbReference type="ARBA" id="ARBA00023242"/>
    </source>
</evidence>
<dbReference type="OrthoDB" id="2422440at2759"/>
<dbReference type="PANTHER" id="PTHR22884">
    <property type="entry name" value="SET DOMAIN PROTEINS"/>
    <property type="match status" value="1"/>
</dbReference>
<proteinExistence type="predicted"/>
<dbReference type="EMBL" id="NMUH01003501">
    <property type="protein sequence ID" value="MQM05924.1"/>
    <property type="molecule type" value="Genomic_DNA"/>
</dbReference>
<dbReference type="GO" id="GO:0005694">
    <property type="term" value="C:chromosome"/>
    <property type="evidence" value="ECO:0007669"/>
    <property type="project" value="UniProtKB-SubCell"/>
</dbReference>
<evidence type="ECO:0000313" key="11">
    <source>
        <dbReference type="Proteomes" id="UP000652761"/>
    </source>
</evidence>
<feature type="compositionally biased region" description="Pro residues" evidence="8">
    <location>
        <begin position="30"/>
        <end position="39"/>
    </location>
</feature>
<dbReference type="Pfam" id="PF17907">
    <property type="entry name" value="AWS"/>
    <property type="match status" value="1"/>
</dbReference>
<evidence type="ECO:0000256" key="8">
    <source>
        <dbReference type="SAM" id="MobiDB-lite"/>
    </source>
</evidence>
<dbReference type="Proteomes" id="UP000652761">
    <property type="component" value="Unassembled WGS sequence"/>
</dbReference>
<evidence type="ECO:0000313" key="10">
    <source>
        <dbReference type="EMBL" id="MQM05924.1"/>
    </source>
</evidence>
<evidence type="ECO:0000256" key="1">
    <source>
        <dbReference type="ARBA" id="ARBA00004123"/>
    </source>
</evidence>
<evidence type="ECO:0000256" key="3">
    <source>
        <dbReference type="ARBA" id="ARBA00022454"/>
    </source>
</evidence>
<dbReference type="GO" id="GO:0032259">
    <property type="term" value="P:methylation"/>
    <property type="evidence" value="ECO:0007669"/>
    <property type="project" value="UniProtKB-KW"/>
</dbReference>
<dbReference type="AlphaFoldDB" id="A0A843WPI1"/>
<sequence>PIWALTYSQPYPPRPPQAEPSPLSISGPEISPPRPPHAEPSPALGVLPTPLHRRSPASSIASIVGPLYYWLLLTDLRLARTLACVVISPPRSAAGHLRLLLATSRWLSARSTSAQAVQAGSLYPSYLPPCQIEGGRQEFFEGWRQPRDQQGEGPPLYKHIERNEFAYRKHRKQKDEDIAVCVCKFDADNPDSACGERCLNLLTSMECTLGYCPCGDNCKNQKFKKCEYPKLKLFKTEGRGWGLPADEDIMGVSQVPSSSGVGGDEHEDEDS</sequence>
<dbReference type="InterPro" id="IPR006560">
    <property type="entry name" value="AWS_dom"/>
</dbReference>
<dbReference type="SMART" id="SM00570">
    <property type="entry name" value="AWS"/>
    <property type="match status" value="1"/>
</dbReference>
<dbReference type="GO" id="GO:0042054">
    <property type="term" value="F:histone methyltransferase activity"/>
    <property type="evidence" value="ECO:0007669"/>
    <property type="project" value="InterPro"/>
</dbReference>
<keyword evidence="4" id="KW-0489">Methyltransferase</keyword>
<gene>
    <name evidence="10" type="ORF">Taro_038745</name>
</gene>
<evidence type="ECO:0000259" key="9">
    <source>
        <dbReference type="PROSITE" id="PS51215"/>
    </source>
</evidence>
<feature type="region of interest" description="Disordered" evidence="8">
    <location>
        <begin position="1"/>
        <end position="49"/>
    </location>
</feature>
<evidence type="ECO:0000256" key="5">
    <source>
        <dbReference type="ARBA" id="ARBA00022679"/>
    </source>
</evidence>
<dbReference type="PROSITE" id="PS51215">
    <property type="entry name" value="AWS"/>
    <property type="match status" value="1"/>
</dbReference>
<keyword evidence="5" id="KW-0808">Transferase</keyword>
<dbReference type="Gene3D" id="2.170.270.10">
    <property type="entry name" value="SET domain"/>
    <property type="match status" value="1"/>
</dbReference>
<comment type="subcellular location">
    <subcellularLocation>
        <location evidence="2">Chromosome</location>
    </subcellularLocation>
    <subcellularLocation>
        <location evidence="1">Nucleus</location>
    </subcellularLocation>
</comment>